<gene>
    <name evidence="13" type="ORF">BKA59DRAFT_478482</name>
</gene>
<dbReference type="OrthoDB" id="2019572at2759"/>
<evidence type="ECO:0000256" key="3">
    <source>
        <dbReference type="ARBA" id="ARBA00022525"/>
    </source>
</evidence>
<evidence type="ECO:0000256" key="1">
    <source>
        <dbReference type="ARBA" id="ARBA00001973"/>
    </source>
</evidence>
<comment type="subcellular location">
    <subcellularLocation>
        <location evidence="2">Secreted</location>
    </subcellularLocation>
</comment>
<evidence type="ECO:0000256" key="5">
    <source>
        <dbReference type="ARBA" id="ARBA00022729"/>
    </source>
</evidence>
<keyword evidence="14" id="KW-1185">Reference proteome</keyword>
<evidence type="ECO:0000256" key="4">
    <source>
        <dbReference type="ARBA" id="ARBA00022723"/>
    </source>
</evidence>
<keyword evidence="6" id="KW-0560">Oxidoreductase</keyword>
<keyword evidence="3" id="KW-0964">Secreted</keyword>
<dbReference type="Pfam" id="PF22810">
    <property type="entry name" value="LPMO_AA14"/>
    <property type="match status" value="1"/>
</dbReference>
<feature type="chain" id="PRO_5035452498" description="Proteophosphoglycan ppg4" evidence="12">
    <location>
        <begin position="18"/>
        <end position="356"/>
    </location>
</feature>
<feature type="signal peptide" evidence="12">
    <location>
        <begin position="1"/>
        <end position="17"/>
    </location>
</feature>
<keyword evidence="8" id="KW-0503">Monooxygenase</keyword>
<accession>A0A8K0RSW3</accession>
<evidence type="ECO:0000256" key="7">
    <source>
        <dbReference type="ARBA" id="ARBA00023008"/>
    </source>
</evidence>
<evidence type="ECO:0000256" key="8">
    <source>
        <dbReference type="ARBA" id="ARBA00023033"/>
    </source>
</evidence>
<comment type="cofactor">
    <cofactor evidence="1">
        <name>Cu(2+)</name>
        <dbReference type="ChEBI" id="CHEBI:29036"/>
    </cofactor>
</comment>
<organism evidence="13 14">
    <name type="scientific">Fusarium tricinctum</name>
    <dbReference type="NCBI Taxonomy" id="61284"/>
    <lineage>
        <taxon>Eukaryota</taxon>
        <taxon>Fungi</taxon>
        <taxon>Dikarya</taxon>
        <taxon>Ascomycota</taxon>
        <taxon>Pezizomycotina</taxon>
        <taxon>Sordariomycetes</taxon>
        <taxon>Hypocreomycetidae</taxon>
        <taxon>Hypocreales</taxon>
        <taxon>Nectriaceae</taxon>
        <taxon>Fusarium</taxon>
        <taxon>Fusarium tricinctum species complex</taxon>
    </lineage>
</organism>
<evidence type="ECO:0000256" key="10">
    <source>
        <dbReference type="ARBA" id="ARBA00023180"/>
    </source>
</evidence>
<evidence type="ECO:0000256" key="2">
    <source>
        <dbReference type="ARBA" id="ARBA00004613"/>
    </source>
</evidence>
<name>A0A8K0RSW3_9HYPO</name>
<dbReference type="Gene3D" id="2.70.50.70">
    <property type="match status" value="1"/>
</dbReference>
<dbReference type="Proteomes" id="UP000813427">
    <property type="component" value="Unassembled WGS sequence"/>
</dbReference>
<evidence type="ECO:0000313" key="13">
    <source>
        <dbReference type="EMBL" id="KAH7241287.1"/>
    </source>
</evidence>
<proteinExistence type="inferred from homology"/>
<comment type="similarity">
    <text evidence="11">Belongs to the polysaccharide monooxygenase AA14 family.</text>
</comment>
<keyword evidence="5 12" id="KW-0732">Signal</keyword>
<sequence>MKIAFVSILPLCKVAKAHVGAFATGMYCHGGSNSKIDDPNTNLVVNPLWDLPQEKWWMQADRGCHEVPPAEGDVLELPAGGEFTVELAINRAFTSLSHNGKFVSDWPDGLVHPKDWSGPDETSCLEDNKDGKGGALHTKNQTSAAGTAWAISYQSDIHDVTMENLAVFTVLERTPWKRLATYQVPKDMPECPEGGCYCAWLWVPDGCGQPNMYMQNFKCRVTGTSSTKKIGPAKVPVPCLNDQSKCTKGPKQMIAWHQSQGNNVDNDIGFSPGYNAGMGYNSGAQTDIFVDGDVEEQHYQPSSALVASLESYTISSSSPSTSKPVSLATAKSTVTGTSLQASASSCRHRRHGHARN</sequence>
<dbReference type="AlphaFoldDB" id="A0A8K0RSW3"/>
<evidence type="ECO:0000256" key="9">
    <source>
        <dbReference type="ARBA" id="ARBA00023157"/>
    </source>
</evidence>
<keyword evidence="10" id="KW-0325">Glycoprotein</keyword>
<evidence type="ECO:0000256" key="11">
    <source>
        <dbReference type="ARBA" id="ARBA00046340"/>
    </source>
</evidence>
<evidence type="ECO:0000256" key="12">
    <source>
        <dbReference type="SAM" id="SignalP"/>
    </source>
</evidence>
<keyword evidence="7" id="KW-0186">Copper</keyword>
<evidence type="ECO:0008006" key="15">
    <source>
        <dbReference type="Google" id="ProtNLM"/>
    </source>
</evidence>
<keyword evidence="9" id="KW-1015">Disulfide bond</keyword>
<keyword evidence="4" id="KW-0479">Metal-binding</keyword>
<dbReference type="EMBL" id="JAGPXF010000005">
    <property type="protein sequence ID" value="KAH7241287.1"/>
    <property type="molecule type" value="Genomic_DNA"/>
</dbReference>
<reference evidence="13" key="1">
    <citation type="journal article" date="2021" name="Nat. Commun.">
        <title>Genetic determinants of endophytism in the Arabidopsis root mycobiome.</title>
        <authorList>
            <person name="Mesny F."/>
            <person name="Miyauchi S."/>
            <person name="Thiergart T."/>
            <person name="Pickel B."/>
            <person name="Atanasova L."/>
            <person name="Karlsson M."/>
            <person name="Huettel B."/>
            <person name="Barry K.W."/>
            <person name="Haridas S."/>
            <person name="Chen C."/>
            <person name="Bauer D."/>
            <person name="Andreopoulos W."/>
            <person name="Pangilinan J."/>
            <person name="LaButti K."/>
            <person name="Riley R."/>
            <person name="Lipzen A."/>
            <person name="Clum A."/>
            <person name="Drula E."/>
            <person name="Henrissat B."/>
            <person name="Kohler A."/>
            <person name="Grigoriev I.V."/>
            <person name="Martin F.M."/>
            <person name="Hacquard S."/>
        </authorList>
    </citation>
    <scope>NUCLEOTIDE SEQUENCE</scope>
    <source>
        <strain evidence="13">MPI-SDFR-AT-0068</strain>
    </source>
</reference>
<evidence type="ECO:0000256" key="6">
    <source>
        <dbReference type="ARBA" id="ARBA00023002"/>
    </source>
</evidence>
<dbReference type="GO" id="GO:0004497">
    <property type="term" value="F:monooxygenase activity"/>
    <property type="evidence" value="ECO:0007669"/>
    <property type="project" value="UniProtKB-KW"/>
</dbReference>
<dbReference type="GO" id="GO:0046872">
    <property type="term" value="F:metal ion binding"/>
    <property type="evidence" value="ECO:0007669"/>
    <property type="project" value="UniProtKB-KW"/>
</dbReference>
<protein>
    <recommendedName>
        <fullName evidence="15">Proteophosphoglycan ppg4</fullName>
    </recommendedName>
</protein>
<dbReference type="InterPro" id="IPR054497">
    <property type="entry name" value="LPMO_AA14"/>
</dbReference>
<comment type="caution">
    <text evidence="13">The sequence shown here is derived from an EMBL/GenBank/DDBJ whole genome shotgun (WGS) entry which is preliminary data.</text>
</comment>
<evidence type="ECO:0000313" key="14">
    <source>
        <dbReference type="Proteomes" id="UP000813427"/>
    </source>
</evidence>
<dbReference type="GO" id="GO:0005576">
    <property type="term" value="C:extracellular region"/>
    <property type="evidence" value="ECO:0007669"/>
    <property type="project" value="UniProtKB-SubCell"/>
</dbReference>